<keyword evidence="4" id="KW-1185">Reference proteome</keyword>
<keyword evidence="2 3" id="KW-0560">Oxidoreductase</keyword>
<protein>
    <submittedName>
        <fullName evidence="3">(2R)-3-sulfolactate dehydrogenase (NADP(+))</fullName>
        <ecNumber evidence="3">1.1.1.338</ecNumber>
    </submittedName>
</protein>
<evidence type="ECO:0000313" key="4">
    <source>
        <dbReference type="Proteomes" id="UP000094622"/>
    </source>
</evidence>
<evidence type="ECO:0000313" key="3">
    <source>
        <dbReference type="EMBL" id="ODN69803.1"/>
    </source>
</evidence>
<gene>
    <name evidence="3" type="primary">comC</name>
    <name evidence="3" type="ORF">A6302_02886</name>
</gene>
<dbReference type="EMBL" id="MCRJ01000073">
    <property type="protein sequence ID" value="ODN69803.1"/>
    <property type="molecule type" value="Genomic_DNA"/>
</dbReference>
<dbReference type="InterPro" id="IPR003767">
    <property type="entry name" value="Malate/L-lactate_DH-like"/>
</dbReference>
<accession>A0A1E3H0F5</accession>
<dbReference type="Gene3D" id="3.30.1370.60">
    <property type="entry name" value="Hypothetical oxidoreductase yiak, domain 2"/>
    <property type="match status" value="1"/>
</dbReference>
<proteinExistence type="inferred from homology"/>
<sequence>MRRLSLAEARVFAAETLTRFATAPDIAAVVAEALVEAEASGLKGHGLVRLETYAIQTLAKKIDGHARPSARRVAPGLVAVDAAHGFAYPAVGLALAELMEMAPVQGIAMAGINRSGHCGAVGLHLEKLAARGLVGMMFASAPASIAPWGGRKAVFGTNPIAFAAPMPGRPAVVVDLSVAKVARGKVLAAVQKGEPIPEGWAVGPDGEPTTDAKTALAGTMLPMGDAKGTALALMVEIFSTALVGGALSAEQPSYFDGKGGPPEAGHAILAIDPSFFADDFLPRMATLAGLIEGQDGARLPGASRIAARAKAEAEGVFVDPALDRALERLAQEGA</sequence>
<evidence type="ECO:0000256" key="1">
    <source>
        <dbReference type="ARBA" id="ARBA00006056"/>
    </source>
</evidence>
<dbReference type="InterPro" id="IPR036111">
    <property type="entry name" value="Mal/L-sulfo/L-lacto_DH-like_sf"/>
</dbReference>
<reference evidence="3 4" key="1">
    <citation type="submission" date="2016-07" db="EMBL/GenBank/DDBJ databases">
        <title>Draft Genome Sequence of Methylobrevis pamukkalensis PK2.</title>
        <authorList>
            <person name="Vasilenko O.V."/>
            <person name="Doronina N.V."/>
            <person name="Shmareva M.N."/>
            <person name="Tarlachkov S.V."/>
            <person name="Mustakhimov I."/>
            <person name="Trotsenko Y.A."/>
        </authorList>
    </citation>
    <scope>NUCLEOTIDE SEQUENCE [LARGE SCALE GENOMIC DNA]</scope>
    <source>
        <strain evidence="3 4">PK2</strain>
    </source>
</reference>
<dbReference type="EC" id="1.1.1.338" evidence="3"/>
<dbReference type="PANTHER" id="PTHR11091:SF0">
    <property type="entry name" value="MALATE DEHYDROGENASE"/>
    <property type="match status" value="1"/>
</dbReference>
<name>A0A1E3H0F5_9HYPH</name>
<comment type="similarity">
    <text evidence="1">Belongs to the LDH2/MDH2 oxidoreductase family.</text>
</comment>
<dbReference type="InterPro" id="IPR043143">
    <property type="entry name" value="Mal/L-sulf/L-lact_DH-like_NADP"/>
</dbReference>
<evidence type="ECO:0000256" key="2">
    <source>
        <dbReference type="ARBA" id="ARBA00023002"/>
    </source>
</evidence>
<dbReference type="GO" id="GO:0016491">
    <property type="term" value="F:oxidoreductase activity"/>
    <property type="evidence" value="ECO:0007669"/>
    <property type="project" value="UniProtKB-KW"/>
</dbReference>
<dbReference type="Proteomes" id="UP000094622">
    <property type="component" value="Unassembled WGS sequence"/>
</dbReference>
<dbReference type="InterPro" id="IPR043144">
    <property type="entry name" value="Mal/L-sulf/L-lact_DH-like_ah"/>
</dbReference>
<comment type="caution">
    <text evidence="3">The sequence shown here is derived from an EMBL/GenBank/DDBJ whole genome shotgun (WGS) entry which is preliminary data.</text>
</comment>
<dbReference type="RefSeq" id="WP_069307367.1">
    <property type="nucleotide sequence ID" value="NZ_MCRJ01000073.1"/>
</dbReference>
<dbReference type="PANTHER" id="PTHR11091">
    <property type="entry name" value="OXIDOREDUCTASE-RELATED"/>
    <property type="match status" value="1"/>
</dbReference>
<dbReference type="Pfam" id="PF02615">
    <property type="entry name" value="Ldh_2"/>
    <property type="match status" value="1"/>
</dbReference>
<dbReference type="OrthoDB" id="9811519at2"/>
<dbReference type="SUPFAM" id="SSF89733">
    <property type="entry name" value="L-sulfolactate dehydrogenase-like"/>
    <property type="match status" value="1"/>
</dbReference>
<dbReference type="PATRIC" id="fig|1439726.3.peg.3041"/>
<dbReference type="Gene3D" id="1.10.1530.10">
    <property type="match status" value="1"/>
</dbReference>
<organism evidence="3 4">
    <name type="scientific">Methylobrevis pamukkalensis</name>
    <dbReference type="NCBI Taxonomy" id="1439726"/>
    <lineage>
        <taxon>Bacteria</taxon>
        <taxon>Pseudomonadati</taxon>
        <taxon>Pseudomonadota</taxon>
        <taxon>Alphaproteobacteria</taxon>
        <taxon>Hyphomicrobiales</taxon>
        <taxon>Pleomorphomonadaceae</taxon>
        <taxon>Methylobrevis</taxon>
    </lineage>
</organism>
<dbReference type="AlphaFoldDB" id="A0A1E3H0F5"/>